<dbReference type="Proteomes" id="UP000717515">
    <property type="component" value="Unassembled WGS sequence"/>
</dbReference>
<dbReference type="InterPro" id="IPR029058">
    <property type="entry name" value="AB_hydrolase_fold"/>
</dbReference>
<comment type="caution">
    <text evidence="3">The sequence shown here is derived from an EMBL/GenBank/DDBJ whole genome shotgun (WGS) entry which is preliminary data.</text>
</comment>
<evidence type="ECO:0000313" key="4">
    <source>
        <dbReference type="Proteomes" id="UP000717515"/>
    </source>
</evidence>
<reference evidence="3" key="1">
    <citation type="submission" date="2021-07" db="EMBL/GenBank/DDBJ databases">
        <title>Draft genome of Mortierella alpina, strain LL118, isolated from an aspen leaf litter sample.</title>
        <authorList>
            <person name="Yang S."/>
            <person name="Vinatzer B.A."/>
        </authorList>
    </citation>
    <scope>NUCLEOTIDE SEQUENCE</scope>
    <source>
        <strain evidence="3">LL118</strain>
    </source>
</reference>
<gene>
    <name evidence="3" type="ORF">KVV02_003520</name>
</gene>
<evidence type="ECO:0000259" key="2">
    <source>
        <dbReference type="Pfam" id="PF05057"/>
    </source>
</evidence>
<dbReference type="EMBL" id="JAIFTL010000085">
    <property type="protein sequence ID" value="KAG9323860.1"/>
    <property type="molecule type" value="Genomic_DNA"/>
</dbReference>
<comment type="similarity">
    <text evidence="1">Belongs to the putative lipase ROG1 family.</text>
</comment>
<name>A0A9P8D1I6_MORAP</name>
<dbReference type="Gene3D" id="3.40.50.1820">
    <property type="entry name" value="alpha/beta hydrolase"/>
    <property type="match status" value="1"/>
</dbReference>
<protein>
    <recommendedName>
        <fullName evidence="2">DUF676 domain-containing protein</fullName>
    </recommendedName>
</protein>
<dbReference type="PANTHER" id="PTHR11440">
    <property type="entry name" value="LECITHIN-CHOLESTEROL ACYLTRANSFERASE-RELATED"/>
    <property type="match status" value="1"/>
</dbReference>
<accession>A0A9P8D1I6</accession>
<proteinExistence type="inferred from homology"/>
<evidence type="ECO:0000313" key="3">
    <source>
        <dbReference type="EMBL" id="KAG9323860.1"/>
    </source>
</evidence>
<dbReference type="SUPFAM" id="SSF53474">
    <property type="entry name" value="alpha/beta-Hydrolases"/>
    <property type="match status" value="1"/>
</dbReference>
<organism evidence="3 4">
    <name type="scientific">Mortierella alpina</name>
    <name type="common">Oleaginous fungus</name>
    <name type="synonym">Mortierella renispora</name>
    <dbReference type="NCBI Taxonomy" id="64518"/>
    <lineage>
        <taxon>Eukaryota</taxon>
        <taxon>Fungi</taxon>
        <taxon>Fungi incertae sedis</taxon>
        <taxon>Mucoromycota</taxon>
        <taxon>Mortierellomycotina</taxon>
        <taxon>Mortierellomycetes</taxon>
        <taxon>Mortierellales</taxon>
        <taxon>Mortierellaceae</taxon>
        <taxon>Mortierella</taxon>
    </lineage>
</organism>
<feature type="domain" description="DUF676" evidence="2">
    <location>
        <begin position="214"/>
        <end position="283"/>
    </location>
</feature>
<sequence length="450" mass="50313">MLMNTTTFLMSHIRASISATAHSSNKLYASIKSSLGLVANSSHESSPHNDDFSSLWHSHELDERTQTPLRHEQYPSLQPWRGLDRRIKNYGYTMPVTSSYAAPRNPVVLCHGLFGFDKMGPETIPHLQIHYWSGVQKALTKLGAKVVVARVPRYVMPHDGFLGSGESVKTKLPVQQLCTNDSVVIALNHRTGSIRKRAEELHRMLSLTVAGMPVNFVAHSMGGLDCRYLISHIQDKAYEVQSLTTLSTPHRGSPVMDWFRDNVGVGLMQGTEEEEVMRKLGESAYRARGAAQTASDIFWALDSSSTASPSTSQRTATELGAFRSLLSHLTPLLDTPAYANLTTNYCNEVFNPNTPDDPRVSYYSYGGSVPQIPKWAPLGFSYDIVKAREGDNDGLVSTKSARWGKYVETMEADHWDLNNRRRLKIGYCQKPFDAVEFYLNLATRLFKDGY</sequence>
<evidence type="ECO:0000256" key="1">
    <source>
        <dbReference type="ARBA" id="ARBA00007920"/>
    </source>
</evidence>
<dbReference type="Pfam" id="PF05057">
    <property type="entry name" value="DUF676"/>
    <property type="match status" value="1"/>
</dbReference>
<dbReference type="AlphaFoldDB" id="A0A9P8D1I6"/>
<dbReference type="InterPro" id="IPR007751">
    <property type="entry name" value="DUF676_lipase-like"/>
</dbReference>